<dbReference type="SUPFAM" id="SSF56935">
    <property type="entry name" value="Porins"/>
    <property type="match status" value="1"/>
</dbReference>
<dbReference type="STRING" id="1123269.NX02_25105"/>
<feature type="signal peptide" evidence="10">
    <location>
        <begin position="1"/>
        <end position="25"/>
    </location>
</feature>
<dbReference type="RefSeq" id="WP_025294730.1">
    <property type="nucleotide sequence ID" value="NZ_CP006644.1"/>
</dbReference>
<dbReference type="PATRIC" id="fig|1123269.5.peg.4921"/>
<dbReference type="Pfam" id="PF07715">
    <property type="entry name" value="Plug"/>
    <property type="match status" value="1"/>
</dbReference>
<keyword evidence="6 8" id="KW-0472">Membrane</keyword>
<dbReference type="PANTHER" id="PTHR30069">
    <property type="entry name" value="TONB-DEPENDENT OUTER MEMBRANE RECEPTOR"/>
    <property type="match status" value="1"/>
</dbReference>
<evidence type="ECO:0000256" key="2">
    <source>
        <dbReference type="ARBA" id="ARBA00022448"/>
    </source>
</evidence>
<name>W0AK08_9SPHN</name>
<dbReference type="InterPro" id="IPR012910">
    <property type="entry name" value="Plug_dom"/>
</dbReference>
<dbReference type="AlphaFoldDB" id="W0AK08"/>
<evidence type="ECO:0000313" key="14">
    <source>
        <dbReference type="Proteomes" id="UP000018851"/>
    </source>
</evidence>
<evidence type="ECO:0000256" key="4">
    <source>
        <dbReference type="ARBA" id="ARBA00022692"/>
    </source>
</evidence>
<dbReference type="Proteomes" id="UP000018851">
    <property type="component" value="Chromosome"/>
</dbReference>
<keyword evidence="14" id="KW-1185">Reference proteome</keyword>
<keyword evidence="3 8" id="KW-1134">Transmembrane beta strand</keyword>
<keyword evidence="5 9" id="KW-0798">TonB box</keyword>
<dbReference type="KEGG" id="ssan:NX02_25105"/>
<dbReference type="EMBL" id="CP006644">
    <property type="protein sequence ID" value="AHE56628.1"/>
    <property type="molecule type" value="Genomic_DNA"/>
</dbReference>
<evidence type="ECO:0000256" key="6">
    <source>
        <dbReference type="ARBA" id="ARBA00023136"/>
    </source>
</evidence>
<dbReference type="GO" id="GO:0015344">
    <property type="term" value="F:siderophore uptake transmembrane transporter activity"/>
    <property type="evidence" value="ECO:0007669"/>
    <property type="project" value="TreeGrafter"/>
</dbReference>
<dbReference type="Gene3D" id="2.40.170.20">
    <property type="entry name" value="TonB-dependent receptor, beta-barrel domain"/>
    <property type="match status" value="1"/>
</dbReference>
<evidence type="ECO:0000256" key="10">
    <source>
        <dbReference type="SAM" id="SignalP"/>
    </source>
</evidence>
<dbReference type="HOGENOM" id="CLU_008287_13_1_5"/>
<dbReference type="InterPro" id="IPR039426">
    <property type="entry name" value="TonB-dep_rcpt-like"/>
</dbReference>
<dbReference type="InterPro" id="IPR036942">
    <property type="entry name" value="Beta-barrel_TonB_sf"/>
</dbReference>
<keyword evidence="4 8" id="KW-0812">Transmembrane</keyword>
<dbReference type="InterPro" id="IPR000531">
    <property type="entry name" value="Beta-barrel_TonB"/>
</dbReference>
<sequence length="676" mass="73009">MRFSCRALTGASLGACALTALPAYADDGADEQPIIVTAQQTLDSAAAEIRRRPGGVDLVPAGDFANRSAVSLRDALAFSPGVYAQPRFGQEVRLSVRGSGISRGFHMRGLTLLQDGVPINLADNNGDFQELDPAAFQHIEVYRGANALQFGGSTLGGAINAVTPTGRTAPGYELRIDGGSFDTVRAKAAAGFADARGDAWFALTTDRGDGDRMHARRDSLRFNGNVGLRLTDGIETRFYATLSHIDQDLPGALTRAQALSTPRLALAGNIAMDQERDIDSIRLQNRTTIDLGATRIEGGLFANAKQLFHPIFQVIDQKSFDYGGYARIGHEGMVAGMPVALTLGSTLRFGHVDARQFVNIAGERGAPTQRARQEAQTIDSYGEVRITPVAGLGLIAGGIHTHGRRSIVNRTNPALSGSASFDRFAPKLGLIWSSASRDVQLFANYSRSIELPGYSELAQTQVGGLTGFVDLDPQRAWTAEIGTRGRIGIAAWDVALYRADIRGEMLQYTPDATMVPPIPAATFNAGRTRHQGVEAGLTLHLARFARLRQVYQLNDFRFRDDPVYGDNRLPVIPRHLYRAELRLGTERIALTPNVEWLPQGAWADYVNSSRTPGYTLIGLGAEAVIRDGIRLFVDARNLTGRKAIGDISAVVTATDAAAIYYPVERRAIYGGVRATF</sequence>
<accession>W0AK08</accession>
<feature type="domain" description="TonB-dependent receptor-like beta-barrel" evidence="11">
    <location>
        <begin position="199"/>
        <end position="638"/>
    </location>
</feature>
<dbReference type="PANTHER" id="PTHR30069:SF28">
    <property type="entry name" value="TONB-DEPENDENT RECEPTOR YNCD-RELATED"/>
    <property type="match status" value="1"/>
</dbReference>
<evidence type="ECO:0000259" key="12">
    <source>
        <dbReference type="Pfam" id="PF07715"/>
    </source>
</evidence>
<keyword evidence="10" id="KW-0732">Signal</keyword>
<evidence type="ECO:0000256" key="7">
    <source>
        <dbReference type="ARBA" id="ARBA00023237"/>
    </source>
</evidence>
<evidence type="ECO:0000256" key="5">
    <source>
        <dbReference type="ARBA" id="ARBA00023077"/>
    </source>
</evidence>
<feature type="domain" description="TonB-dependent receptor plug" evidence="12">
    <location>
        <begin position="50"/>
        <end position="158"/>
    </location>
</feature>
<protein>
    <recommendedName>
        <fullName evidence="15">Ligand-gated channel protein</fullName>
    </recommendedName>
</protein>
<reference evidence="13 14" key="1">
    <citation type="submission" date="2013-07" db="EMBL/GenBank/DDBJ databases">
        <title>Completed genome of Sphingomonas sanxanigenens NX02.</title>
        <authorList>
            <person name="Ma T."/>
            <person name="Huang H."/>
            <person name="Wu M."/>
            <person name="Li X."/>
            <person name="Li G."/>
        </authorList>
    </citation>
    <scope>NUCLEOTIDE SEQUENCE [LARGE SCALE GENOMIC DNA]</scope>
    <source>
        <strain evidence="13 14">NX02</strain>
    </source>
</reference>
<comment type="subcellular location">
    <subcellularLocation>
        <location evidence="1 8">Cell outer membrane</location>
        <topology evidence="1 8">Multi-pass membrane protein</topology>
    </subcellularLocation>
</comment>
<dbReference type="GO" id="GO:0044718">
    <property type="term" value="P:siderophore transmembrane transport"/>
    <property type="evidence" value="ECO:0007669"/>
    <property type="project" value="TreeGrafter"/>
</dbReference>
<keyword evidence="7 8" id="KW-0998">Cell outer membrane</keyword>
<evidence type="ECO:0000259" key="11">
    <source>
        <dbReference type="Pfam" id="PF00593"/>
    </source>
</evidence>
<dbReference type="Pfam" id="PF00593">
    <property type="entry name" value="TonB_dep_Rec_b-barrel"/>
    <property type="match status" value="1"/>
</dbReference>
<evidence type="ECO:0000313" key="13">
    <source>
        <dbReference type="EMBL" id="AHE56628.1"/>
    </source>
</evidence>
<dbReference type="Gene3D" id="2.170.130.10">
    <property type="entry name" value="TonB-dependent receptor, plug domain"/>
    <property type="match status" value="1"/>
</dbReference>
<dbReference type="eggNOG" id="COG4772">
    <property type="taxonomic scope" value="Bacteria"/>
</dbReference>
<feature type="chain" id="PRO_5004785655" description="Ligand-gated channel protein" evidence="10">
    <location>
        <begin position="26"/>
        <end position="676"/>
    </location>
</feature>
<evidence type="ECO:0000256" key="8">
    <source>
        <dbReference type="PROSITE-ProRule" id="PRU01360"/>
    </source>
</evidence>
<organism evidence="13 14">
    <name type="scientific">Sphingomonas sanxanigenens DSM 19645 = NX02</name>
    <dbReference type="NCBI Taxonomy" id="1123269"/>
    <lineage>
        <taxon>Bacteria</taxon>
        <taxon>Pseudomonadati</taxon>
        <taxon>Pseudomonadota</taxon>
        <taxon>Alphaproteobacteria</taxon>
        <taxon>Sphingomonadales</taxon>
        <taxon>Sphingomonadaceae</taxon>
        <taxon>Sphingomonas</taxon>
    </lineage>
</organism>
<evidence type="ECO:0000256" key="9">
    <source>
        <dbReference type="RuleBase" id="RU003357"/>
    </source>
</evidence>
<evidence type="ECO:0008006" key="15">
    <source>
        <dbReference type="Google" id="ProtNLM"/>
    </source>
</evidence>
<dbReference type="GO" id="GO:0009279">
    <property type="term" value="C:cell outer membrane"/>
    <property type="evidence" value="ECO:0007669"/>
    <property type="project" value="UniProtKB-SubCell"/>
</dbReference>
<dbReference type="InterPro" id="IPR037066">
    <property type="entry name" value="Plug_dom_sf"/>
</dbReference>
<gene>
    <name evidence="13" type="ORF">NX02_25105</name>
</gene>
<keyword evidence="2 8" id="KW-0813">Transport</keyword>
<evidence type="ECO:0000256" key="3">
    <source>
        <dbReference type="ARBA" id="ARBA00022452"/>
    </source>
</evidence>
<evidence type="ECO:0000256" key="1">
    <source>
        <dbReference type="ARBA" id="ARBA00004571"/>
    </source>
</evidence>
<comment type="similarity">
    <text evidence="8 9">Belongs to the TonB-dependent receptor family.</text>
</comment>
<proteinExistence type="inferred from homology"/>
<dbReference type="PROSITE" id="PS52016">
    <property type="entry name" value="TONB_DEPENDENT_REC_3"/>
    <property type="match status" value="1"/>
</dbReference>